<feature type="transmembrane region" description="Helical" evidence="1">
    <location>
        <begin position="250"/>
        <end position="268"/>
    </location>
</feature>
<keyword evidence="1" id="KW-0472">Membrane</keyword>
<dbReference type="NCBIfam" id="TIGR00792">
    <property type="entry name" value="gph"/>
    <property type="match status" value="1"/>
</dbReference>
<dbReference type="Proteomes" id="UP000322025">
    <property type="component" value="Unassembled WGS sequence"/>
</dbReference>
<dbReference type="GO" id="GO:0005886">
    <property type="term" value="C:plasma membrane"/>
    <property type="evidence" value="ECO:0007669"/>
    <property type="project" value="TreeGrafter"/>
</dbReference>
<gene>
    <name evidence="2" type="ORF">FNY66_01865</name>
</gene>
<keyword evidence="3" id="KW-1185">Reference proteome</keyword>
<feature type="transmembrane region" description="Helical" evidence="1">
    <location>
        <begin position="288"/>
        <end position="308"/>
    </location>
</feature>
<dbReference type="SUPFAM" id="SSF103473">
    <property type="entry name" value="MFS general substrate transporter"/>
    <property type="match status" value="1"/>
</dbReference>
<feature type="transmembrane region" description="Helical" evidence="1">
    <location>
        <begin position="315"/>
        <end position="333"/>
    </location>
</feature>
<name>A0A5M9I004_9FIRM</name>
<dbReference type="AlphaFoldDB" id="A0A5M9I004"/>
<feature type="transmembrane region" description="Helical" evidence="1">
    <location>
        <begin position="120"/>
        <end position="144"/>
    </location>
</feature>
<feature type="transmembrane region" description="Helical" evidence="1">
    <location>
        <begin position="191"/>
        <end position="211"/>
    </location>
</feature>
<feature type="transmembrane region" description="Helical" evidence="1">
    <location>
        <begin position="388"/>
        <end position="410"/>
    </location>
</feature>
<dbReference type="PANTHER" id="PTHR11328">
    <property type="entry name" value="MAJOR FACILITATOR SUPERFAMILY DOMAIN-CONTAINING PROTEIN"/>
    <property type="match status" value="1"/>
</dbReference>
<feature type="transmembrane region" description="Helical" evidence="1">
    <location>
        <begin position="430"/>
        <end position="447"/>
    </location>
</feature>
<evidence type="ECO:0000256" key="1">
    <source>
        <dbReference type="SAM" id="Phobius"/>
    </source>
</evidence>
<feature type="transmembrane region" description="Helical" evidence="1">
    <location>
        <begin position="50"/>
        <end position="71"/>
    </location>
</feature>
<dbReference type="Gene3D" id="1.20.1250.20">
    <property type="entry name" value="MFS general substrate transporter like domains"/>
    <property type="match status" value="1"/>
</dbReference>
<accession>A0A5M9I004</accession>
<feature type="transmembrane region" description="Helical" evidence="1">
    <location>
        <begin position="339"/>
        <end position="367"/>
    </location>
</feature>
<feature type="transmembrane region" description="Helical" evidence="1">
    <location>
        <begin position="165"/>
        <end position="185"/>
    </location>
</feature>
<dbReference type="InterPro" id="IPR039672">
    <property type="entry name" value="MFS_2"/>
</dbReference>
<dbReference type="Pfam" id="PF13347">
    <property type="entry name" value="MFS_2"/>
    <property type="match status" value="1"/>
</dbReference>
<evidence type="ECO:0000313" key="2">
    <source>
        <dbReference type="EMBL" id="KAA8502408.1"/>
    </source>
</evidence>
<proteinExistence type="predicted"/>
<keyword evidence="1" id="KW-1133">Transmembrane helix</keyword>
<organism evidence="2 3">
    <name type="scientific">Mediterraneibacter catenae</name>
    <dbReference type="NCBI Taxonomy" id="2594882"/>
    <lineage>
        <taxon>Bacteria</taxon>
        <taxon>Bacillati</taxon>
        <taxon>Bacillota</taxon>
        <taxon>Clostridia</taxon>
        <taxon>Lachnospirales</taxon>
        <taxon>Lachnospiraceae</taxon>
        <taxon>Mediterraneibacter</taxon>
    </lineage>
</organism>
<evidence type="ECO:0000313" key="3">
    <source>
        <dbReference type="Proteomes" id="UP000322025"/>
    </source>
</evidence>
<reference evidence="2" key="1">
    <citation type="submission" date="2019-07" db="EMBL/GenBank/DDBJ databases">
        <authorList>
            <person name="Wongkuna S."/>
            <person name="Scaria J."/>
        </authorList>
    </citation>
    <scope>NUCLEOTIDE SEQUENCE [LARGE SCALE GENOMIC DNA]</scope>
    <source>
        <strain evidence="2">SW178</strain>
    </source>
</reference>
<dbReference type="PANTHER" id="PTHR11328:SF24">
    <property type="entry name" value="MAJOR FACILITATOR SUPERFAMILY (MFS) PROFILE DOMAIN-CONTAINING PROTEIN"/>
    <property type="match status" value="1"/>
</dbReference>
<sequence>MAKKPLGKDKLGIQKVMRMPDYLGDAAGQFSLNAISGLVGQLTYFYTEKVGVAAGAIATALLIVKILDAFTDIIMGYIVDHTAPGKEKYRPWILRMVLPVAIMMVLMFTVPTNVSTPIQIVYMFITNFLFTAVIYTIICVPYQAIMVVRTNSQEERAKMGTWRAAAGYVSGMIIAVMIIPITNMLGGDQKAWIMFSAGLAVVSAILLFVTYKTSKEYAVEDGQEAVAAPEPEEESVPFGEALKNLFHNKYWVMALILAVCSNIFYGLSNSSGTYYCKWIYGDDNLVGILGGVGLIPTILGFIVTPILIKTLGVTKSLRVSFVIGIVGNVLRMINPYNFVYNAVLGCFSTFANIPMMCLLGTITAMSIDYNEYKYGKRMVGSSQAAASFGSKVGNGLGTSLIGWCLAIAAYDAAATVLTPAVKQAIFTFNIYAPLAMFVIMFIVAMKFDLEKKLPGIREELDKRKAQNK</sequence>
<protein>
    <submittedName>
        <fullName evidence="2">Sugar (Glycoside-pentoside-Hexuronide) transporter</fullName>
    </submittedName>
</protein>
<dbReference type="RefSeq" id="WP_150310136.1">
    <property type="nucleotide sequence ID" value="NZ_VMSO01000002.1"/>
</dbReference>
<dbReference type="GO" id="GO:0015293">
    <property type="term" value="F:symporter activity"/>
    <property type="evidence" value="ECO:0007669"/>
    <property type="project" value="InterPro"/>
</dbReference>
<dbReference type="EMBL" id="VMSO01000002">
    <property type="protein sequence ID" value="KAA8502408.1"/>
    <property type="molecule type" value="Genomic_DNA"/>
</dbReference>
<dbReference type="OrthoDB" id="9764596at2"/>
<keyword evidence="1" id="KW-0812">Transmembrane</keyword>
<feature type="transmembrane region" description="Helical" evidence="1">
    <location>
        <begin position="92"/>
        <end position="114"/>
    </location>
</feature>
<dbReference type="InterPro" id="IPR036259">
    <property type="entry name" value="MFS_trans_sf"/>
</dbReference>
<comment type="caution">
    <text evidence="2">The sequence shown here is derived from an EMBL/GenBank/DDBJ whole genome shotgun (WGS) entry which is preliminary data.</text>
</comment>
<dbReference type="GO" id="GO:0008643">
    <property type="term" value="P:carbohydrate transport"/>
    <property type="evidence" value="ECO:0007669"/>
    <property type="project" value="InterPro"/>
</dbReference>
<dbReference type="GO" id="GO:0006814">
    <property type="term" value="P:sodium ion transport"/>
    <property type="evidence" value="ECO:0007669"/>
    <property type="project" value="InterPro"/>
</dbReference>
<dbReference type="InterPro" id="IPR001927">
    <property type="entry name" value="Na/Gal_symport"/>
</dbReference>